<organism evidence="2 3">
    <name type="scientific">Plakobranchus ocellatus</name>
    <dbReference type="NCBI Taxonomy" id="259542"/>
    <lineage>
        <taxon>Eukaryota</taxon>
        <taxon>Metazoa</taxon>
        <taxon>Spiralia</taxon>
        <taxon>Lophotrochozoa</taxon>
        <taxon>Mollusca</taxon>
        <taxon>Gastropoda</taxon>
        <taxon>Heterobranchia</taxon>
        <taxon>Euthyneura</taxon>
        <taxon>Panpulmonata</taxon>
        <taxon>Sacoglossa</taxon>
        <taxon>Placobranchoidea</taxon>
        <taxon>Plakobranchidae</taxon>
        <taxon>Plakobranchus</taxon>
    </lineage>
</organism>
<dbReference type="AlphaFoldDB" id="A0AAV3ZVM4"/>
<protein>
    <submittedName>
        <fullName evidence="2">Uncharacterized protein</fullName>
    </submittedName>
</protein>
<feature type="compositionally biased region" description="Acidic residues" evidence="1">
    <location>
        <begin position="38"/>
        <end position="67"/>
    </location>
</feature>
<feature type="compositionally biased region" description="Basic and acidic residues" evidence="1">
    <location>
        <begin position="1"/>
        <end position="26"/>
    </location>
</feature>
<dbReference type="Proteomes" id="UP000735302">
    <property type="component" value="Unassembled WGS sequence"/>
</dbReference>
<sequence>MDRHECEKDTEESRKPERREETRCHYPEASQQMKIYGIDDDDDDDDADVDDDDDDNDDNVDDGDDDAPASINYDVKFEKFYEEIGN</sequence>
<gene>
    <name evidence="2" type="ORF">PoB_002541800</name>
</gene>
<feature type="region of interest" description="Disordered" evidence="1">
    <location>
        <begin position="1"/>
        <end position="73"/>
    </location>
</feature>
<accession>A0AAV3ZVM4</accession>
<proteinExistence type="predicted"/>
<evidence type="ECO:0000313" key="3">
    <source>
        <dbReference type="Proteomes" id="UP000735302"/>
    </source>
</evidence>
<comment type="caution">
    <text evidence="2">The sequence shown here is derived from an EMBL/GenBank/DDBJ whole genome shotgun (WGS) entry which is preliminary data.</text>
</comment>
<reference evidence="2 3" key="1">
    <citation type="journal article" date="2021" name="Elife">
        <title>Chloroplast acquisition without the gene transfer in kleptoplastic sea slugs, Plakobranchus ocellatus.</title>
        <authorList>
            <person name="Maeda T."/>
            <person name="Takahashi S."/>
            <person name="Yoshida T."/>
            <person name="Shimamura S."/>
            <person name="Takaki Y."/>
            <person name="Nagai Y."/>
            <person name="Toyoda A."/>
            <person name="Suzuki Y."/>
            <person name="Arimoto A."/>
            <person name="Ishii H."/>
            <person name="Satoh N."/>
            <person name="Nishiyama T."/>
            <person name="Hasebe M."/>
            <person name="Maruyama T."/>
            <person name="Minagawa J."/>
            <person name="Obokata J."/>
            <person name="Shigenobu S."/>
        </authorList>
    </citation>
    <scope>NUCLEOTIDE SEQUENCE [LARGE SCALE GENOMIC DNA]</scope>
</reference>
<evidence type="ECO:0000313" key="2">
    <source>
        <dbReference type="EMBL" id="GFN98912.1"/>
    </source>
</evidence>
<keyword evidence="3" id="KW-1185">Reference proteome</keyword>
<evidence type="ECO:0000256" key="1">
    <source>
        <dbReference type="SAM" id="MobiDB-lite"/>
    </source>
</evidence>
<dbReference type="EMBL" id="BLXT01002906">
    <property type="protein sequence ID" value="GFN98912.1"/>
    <property type="molecule type" value="Genomic_DNA"/>
</dbReference>
<name>A0AAV3ZVM4_9GAST</name>